<evidence type="ECO:0000256" key="2">
    <source>
        <dbReference type="ARBA" id="ARBA00022448"/>
    </source>
</evidence>
<dbReference type="GO" id="GO:0046961">
    <property type="term" value="F:proton-transporting ATPase activity, rotational mechanism"/>
    <property type="evidence" value="ECO:0007669"/>
    <property type="project" value="InterPro"/>
</dbReference>
<dbReference type="Gene3D" id="1.10.287.3240">
    <property type="match status" value="1"/>
</dbReference>
<dbReference type="NCBIfam" id="TIGR00309">
    <property type="entry name" value="V_ATPase_subD"/>
    <property type="match status" value="1"/>
</dbReference>
<comment type="caution">
    <text evidence="4">The sequence shown here is derived from an EMBL/GenBank/DDBJ whole genome shotgun (WGS) entry which is preliminary data.</text>
</comment>
<organism evidence="4 5">
    <name type="scientific">Cyanidiococcus yangmingshanensis</name>
    <dbReference type="NCBI Taxonomy" id="2690220"/>
    <lineage>
        <taxon>Eukaryota</taxon>
        <taxon>Rhodophyta</taxon>
        <taxon>Bangiophyceae</taxon>
        <taxon>Cyanidiales</taxon>
        <taxon>Cyanidiaceae</taxon>
        <taxon>Cyanidiococcus</taxon>
    </lineage>
</organism>
<dbReference type="EMBL" id="VWRR01000015">
    <property type="protein sequence ID" value="KAF6001168.1"/>
    <property type="molecule type" value="Genomic_DNA"/>
</dbReference>
<comment type="similarity">
    <text evidence="1">Belongs to the V-ATPase D subunit family.</text>
</comment>
<dbReference type="Pfam" id="PF01813">
    <property type="entry name" value="ATP-synt_D"/>
    <property type="match status" value="1"/>
</dbReference>
<dbReference type="AlphaFoldDB" id="A0A7J7IDR5"/>
<gene>
    <name evidence="4" type="primary">ATP6V1D</name>
    <name evidence="4" type="ORF">F1559_000292</name>
</gene>
<proteinExistence type="inferred from homology"/>
<protein>
    <submittedName>
        <fullName evidence="4">Subunit D</fullName>
    </submittedName>
</protein>
<evidence type="ECO:0000256" key="3">
    <source>
        <dbReference type="ARBA" id="ARBA00023065"/>
    </source>
</evidence>
<accession>A0A7J7IDR5</accession>
<evidence type="ECO:0000313" key="5">
    <source>
        <dbReference type="Proteomes" id="UP000530660"/>
    </source>
</evidence>
<dbReference type="InterPro" id="IPR002699">
    <property type="entry name" value="V_ATPase_D"/>
</dbReference>
<keyword evidence="5" id="KW-1185">Reference proteome</keyword>
<sequence>MSQRHVLPVVPSRMTLTQIKARLQGARRGHALLKKKSDALTVRFRALLREIVDRKFRAADLLRNASFRFAAVKYVVGEELKHVVLEGVDHAETRLRVRFENVAGVPLPSYRCVTVATDASTAFESRENGAAEALNPSRSRVVGATSIVQYRGLGRGGQQIISCRDAYQEALSALVELASLQTCFMVLDEAIKITNRRVNALENVLIPRLENTIAYIVSELDEQEREEFFRLKLVQNRKKRELARSQATELRARERRAAQALNAFDLNSFHEALGAETAAAESLLEQTTGHDPDLLNI</sequence>
<keyword evidence="2" id="KW-0813">Transport</keyword>
<dbReference type="Proteomes" id="UP000530660">
    <property type="component" value="Unassembled WGS sequence"/>
</dbReference>
<dbReference type="OrthoDB" id="7676488at2759"/>
<evidence type="ECO:0000313" key="4">
    <source>
        <dbReference type="EMBL" id="KAF6001168.1"/>
    </source>
</evidence>
<evidence type="ECO:0000256" key="1">
    <source>
        <dbReference type="ARBA" id="ARBA00005850"/>
    </source>
</evidence>
<name>A0A7J7IDR5_9RHOD</name>
<keyword evidence="3" id="KW-0406">Ion transport</keyword>
<dbReference type="PANTHER" id="PTHR11671">
    <property type="entry name" value="V-TYPE ATP SYNTHASE SUBUNIT D"/>
    <property type="match status" value="1"/>
</dbReference>
<reference evidence="4 5" key="1">
    <citation type="journal article" date="2020" name="J. Phycol.">
        <title>Comparative genome analysis reveals Cyanidiococcus gen. nov., a new extremophilic red algal genus sister to Cyanidioschyzon (Cyanidioschyzonaceae, Rhodophyta).</title>
        <authorList>
            <person name="Liu S.-L."/>
            <person name="Chiang Y.-R."/>
            <person name="Yoon H.S."/>
            <person name="Fu H.-Y."/>
        </authorList>
    </citation>
    <scope>NUCLEOTIDE SEQUENCE [LARGE SCALE GENOMIC DNA]</scope>
    <source>
        <strain evidence="4 5">THAL066</strain>
    </source>
</reference>